<evidence type="ECO:0000313" key="2">
    <source>
        <dbReference type="Proteomes" id="UP000266861"/>
    </source>
</evidence>
<protein>
    <submittedName>
        <fullName evidence="1">Uncharacterized protein</fullName>
    </submittedName>
</protein>
<accession>A0A397J0I5</accession>
<evidence type="ECO:0000313" key="1">
    <source>
        <dbReference type="EMBL" id="RHZ80198.1"/>
    </source>
</evidence>
<sequence length="296" mass="35627">MSGLNIMTIIDKKVKSVKLINNRPGYDMKYVQSYIYNYCGINDYQRYFDDLYETERQYDTLSVIRPHETLKQWAIRVRVPLQELVSEKKRSVYYVHCLYGGFGNSKLVNHDYYRPRIHKANMAICLDCMKLIHIDNVKPTKKFHYARSRYVEIIKPEDFMINHWDNECDKPKTDFGKARIIQIAWRNYKNRPESLPTQVWNAMINDATPDDKKFLAKDVPAYARNLPEMFHHYSTKSWADAKKYQLQNRLYNHVLNLLRQQGYRVINSKHWYVIVKWIQNPELYINNEYPPLIRIE</sequence>
<proteinExistence type="predicted"/>
<dbReference type="AlphaFoldDB" id="A0A397J0I5"/>
<name>A0A397J0I5_9GLOM</name>
<reference evidence="1 2" key="1">
    <citation type="submission" date="2018-08" db="EMBL/GenBank/DDBJ databases">
        <title>Genome and evolution of the arbuscular mycorrhizal fungus Diversispora epigaea (formerly Glomus versiforme) and its bacterial endosymbionts.</title>
        <authorList>
            <person name="Sun X."/>
            <person name="Fei Z."/>
            <person name="Harrison M."/>
        </authorList>
    </citation>
    <scope>NUCLEOTIDE SEQUENCE [LARGE SCALE GENOMIC DNA]</scope>
    <source>
        <strain evidence="1 2">IT104</strain>
    </source>
</reference>
<dbReference type="Proteomes" id="UP000266861">
    <property type="component" value="Unassembled WGS sequence"/>
</dbReference>
<dbReference type="OrthoDB" id="2303275at2759"/>
<gene>
    <name evidence="1" type="ORF">Glove_139g149</name>
</gene>
<organism evidence="1 2">
    <name type="scientific">Diversispora epigaea</name>
    <dbReference type="NCBI Taxonomy" id="1348612"/>
    <lineage>
        <taxon>Eukaryota</taxon>
        <taxon>Fungi</taxon>
        <taxon>Fungi incertae sedis</taxon>
        <taxon>Mucoromycota</taxon>
        <taxon>Glomeromycotina</taxon>
        <taxon>Glomeromycetes</taxon>
        <taxon>Diversisporales</taxon>
        <taxon>Diversisporaceae</taxon>
        <taxon>Diversispora</taxon>
    </lineage>
</organism>
<keyword evidence="2" id="KW-1185">Reference proteome</keyword>
<comment type="caution">
    <text evidence="1">The sequence shown here is derived from an EMBL/GenBank/DDBJ whole genome shotgun (WGS) entry which is preliminary data.</text>
</comment>
<dbReference type="EMBL" id="PQFF01000130">
    <property type="protein sequence ID" value="RHZ80198.1"/>
    <property type="molecule type" value="Genomic_DNA"/>
</dbReference>